<sequence>MVLVFSPSRPPQAANGSGDRTDGRQGRRRRPPIGSRPGEGGSQKAKGEGKRQQQQHQPQPCGG</sequence>
<evidence type="ECO:0000256" key="1">
    <source>
        <dbReference type="SAM" id="MobiDB-lite"/>
    </source>
</evidence>
<feature type="compositionally biased region" description="Low complexity" evidence="1">
    <location>
        <begin position="52"/>
        <end position="63"/>
    </location>
</feature>
<name>A0A0E0ELQ3_9ORYZ</name>
<dbReference type="HOGENOM" id="CLU_2889649_0_0_1"/>
<dbReference type="AlphaFoldDB" id="A0A0E0ELQ3"/>
<feature type="region of interest" description="Disordered" evidence="1">
    <location>
        <begin position="1"/>
        <end position="63"/>
    </location>
</feature>
<dbReference type="Proteomes" id="UP000008021">
    <property type="component" value="Chromosome 8"/>
</dbReference>
<evidence type="ECO:0000313" key="3">
    <source>
        <dbReference type="Proteomes" id="UP000008021"/>
    </source>
</evidence>
<evidence type="ECO:0000313" key="2">
    <source>
        <dbReference type="EnsemblPlants" id="OMERI08G12760.2"/>
    </source>
</evidence>
<accession>A0A0E0ELQ3</accession>
<reference evidence="2" key="1">
    <citation type="submission" date="2015-04" db="UniProtKB">
        <authorList>
            <consortium name="EnsemblPlants"/>
        </authorList>
    </citation>
    <scope>IDENTIFICATION</scope>
</reference>
<keyword evidence="3" id="KW-1185">Reference proteome</keyword>
<protein>
    <submittedName>
        <fullName evidence="2">Uncharacterized protein</fullName>
    </submittedName>
</protein>
<dbReference type="Gramene" id="OMERI08G12760.2">
    <property type="protein sequence ID" value="OMERI08G12760.2"/>
    <property type="gene ID" value="OMERI08G12760"/>
</dbReference>
<organism evidence="2">
    <name type="scientific">Oryza meridionalis</name>
    <dbReference type="NCBI Taxonomy" id="40149"/>
    <lineage>
        <taxon>Eukaryota</taxon>
        <taxon>Viridiplantae</taxon>
        <taxon>Streptophyta</taxon>
        <taxon>Embryophyta</taxon>
        <taxon>Tracheophyta</taxon>
        <taxon>Spermatophyta</taxon>
        <taxon>Magnoliopsida</taxon>
        <taxon>Liliopsida</taxon>
        <taxon>Poales</taxon>
        <taxon>Poaceae</taxon>
        <taxon>BOP clade</taxon>
        <taxon>Oryzoideae</taxon>
        <taxon>Oryzeae</taxon>
        <taxon>Oryzinae</taxon>
        <taxon>Oryza</taxon>
    </lineage>
</organism>
<dbReference type="EnsemblPlants" id="OMERI08G12760.2">
    <property type="protein sequence ID" value="OMERI08G12760.2"/>
    <property type="gene ID" value="OMERI08G12760"/>
</dbReference>
<proteinExistence type="predicted"/>
<reference evidence="2" key="2">
    <citation type="submission" date="2018-05" db="EMBL/GenBank/DDBJ databases">
        <title>OmerRS3 (Oryza meridionalis Reference Sequence Version 3).</title>
        <authorList>
            <person name="Zhang J."/>
            <person name="Kudrna D."/>
            <person name="Lee S."/>
            <person name="Talag J."/>
            <person name="Welchert J."/>
            <person name="Wing R.A."/>
        </authorList>
    </citation>
    <scope>NUCLEOTIDE SEQUENCE [LARGE SCALE GENOMIC DNA]</scope>
    <source>
        <strain evidence="2">cv. OR44</strain>
    </source>
</reference>